<dbReference type="InterPro" id="IPR013341">
    <property type="entry name" value="Mandelate_racemase_N_dom"/>
</dbReference>
<feature type="domain" description="Mandelate racemase/muconate lactonizing enzyme N-terminal" evidence="2">
    <location>
        <begin position="16"/>
        <end position="105"/>
    </location>
</feature>
<dbReference type="EMBL" id="UINC01222009">
    <property type="protein sequence ID" value="SVE50594.1"/>
    <property type="molecule type" value="Genomic_DNA"/>
</dbReference>
<protein>
    <recommendedName>
        <fullName evidence="2">Mandelate racemase/muconate lactonizing enzyme N-terminal domain-containing protein</fullName>
    </recommendedName>
</protein>
<evidence type="ECO:0000259" key="2">
    <source>
        <dbReference type="Pfam" id="PF02746"/>
    </source>
</evidence>
<sequence>MKIDKIESYLAGNGYVLQIHTDTGISGLGQTACWGYPEAVERIVRRFEQYLIGQNPLRIEHHWQYLYRMGPFRGNVLCGAISAVDIALWDIKGKYFSVPVWELLGGNCRHKIRLHLLVGQPSPEAMYKAAKGAVAEGF</sequence>
<dbReference type="Gene3D" id="3.20.20.120">
    <property type="entry name" value="Enolase-like C-terminal domain"/>
    <property type="match status" value="1"/>
</dbReference>
<dbReference type="PROSITE" id="PS00908">
    <property type="entry name" value="MR_MLE_1"/>
    <property type="match status" value="1"/>
</dbReference>
<dbReference type="GO" id="GO:0009063">
    <property type="term" value="P:amino acid catabolic process"/>
    <property type="evidence" value="ECO:0007669"/>
    <property type="project" value="InterPro"/>
</dbReference>
<dbReference type="Gene3D" id="3.30.390.10">
    <property type="entry name" value="Enolase-like, N-terminal domain"/>
    <property type="match status" value="1"/>
</dbReference>
<evidence type="ECO:0000256" key="1">
    <source>
        <dbReference type="ARBA" id="ARBA00023239"/>
    </source>
</evidence>
<dbReference type="Pfam" id="PF02746">
    <property type="entry name" value="MR_MLE_N"/>
    <property type="match status" value="1"/>
</dbReference>
<evidence type="ECO:0000313" key="3">
    <source>
        <dbReference type="EMBL" id="SVE50594.1"/>
    </source>
</evidence>
<dbReference type="GO" id="GO:0016829">
    <property type="term" value="F:lyase activity"/>
    <property type="evidence" value="ECO:0007669"/>
    <property type="project" value="UniProtKB-KW"/>
</dbReference>
<dbReference type="SUPFAM" id="SSF54826">
    <property type="entry name" value="Enolase N-terminal domain-like"/>
    <property type="match status" value="1"/>
</dbReference>
<name>A0A383E1Z6_9ZZZZ</name>
<dbReference type="InterPro" id="IPR034593">
    <property type="entry name" value="DgoD-like"/>
</dbReference>
<organism evidence="3">
    <name type="scientific">marine metagenome</name>
    <dbReference type="NCBI Taxonomy" id="408172"/>
    <lineage>
        <taxon>unclassified sequences</taxon>
        <taxon>metagenomes</taxon>
        <taxon>ecological metagenomes</taxon>
    </lineage>
</organism>
<dbReference type="PANTHER" id="PTHR48080">
    <property type="entry name" value="D-GALACTONATE DEHYDRATASE-RELATED"/>
    <property type="match status" value="1"/>
</dbReference>
<dbReference type="InterPro" id="IPR029017">
    <property type="entry name" value="Enolase-like_N"/>
</dbReference>
<reference evidence="3" key="1">
    <citation type="submission" date="2018-05" db="EMBL/GenBank/DDBJ databases">
        <authorList>
            <person name="Lanie J.A."/>
            <person name="Ng W.-L."/>
            <person name="Kazmierczak K.M."/>
            <person name="Andrzejewski T.M."/>
            <person name="Davidsen T.M."/>
            <person name="Wayne K.J."/>
            <person name="Tettelin H."/>
            <person name="Glass J.I."/>
            <person name="Rusch D."/>
            <person name="Podicherti R."/>
            <person name="Tsui H.-C.T."/>
            <person name="Winkler M.E."/>
        </authorList>
    </citation>
    <scope>NUCLEOTIDE SEQUENCE</scope>
</reference>
<feature type="non-terminal residue" evidence="3">
    <location>
        <position position="138"/>
    </location>
</feature>
<proteinExistence type="predicted"/>
<dbReference type="AlphaFoldDB" id="A0A383E1Z6"/>
<gene>
    <name evidence="3" type="ORF">METZ01_LOCUS503448</name>
</gene>
<accession>A0A383E1Z6</accession>
<keyword evidence="1" id="KW-0456">Lyase</keyword>
<dbReference type="InterPro" id="IPR036849">
    <property type="entry name" value="Enolase-like_C_sf"/>
</dbReference>
<dbReference type="InterPro" id="IPR018110">
    <property type="entry name" value="Mandel_Rmase/mucon_lact_enz_CS"/>
</dbReference>
<dbReference type="PANTHER" id="PTHR48080:SF2">
    <property type="entry name" value="D-GALACTONATE DEHYDRATASE"/>
    <property type="match status" value="1"/>
</dbReference>